<dbReference type="PANTHER" id="PTHR42760:SF135">
    <property type="entry name" value="BLL7886 PROTEIN"/>
    <property type="match status" value="1"/>
</dbReference>
<proteinExistence type="inferred from homology"/>
<dbReference type="InterPro" id="IPR002347">
    <property type="entry name" value="SDR_fam"/>
</dbReference>
<gene>
    <name evidence="2" type="ORF">EAH89_08530</name>
</gene>
<evidence type="ECO:0000313" key="3">
    <source>
        <dbReference type="Proteomes" id="UP000317078"/>
    </source>
</evidence>
<dbReference type="EMBL" id="RCZP01000005">
    <property type="protein sequence ID" value="TPG58641.1"/>
    <property type="molecule type" value="Genomic_DNA"/>
</dbReference>
<name>A0A502GAF0_9PROT</name>
<keyword evidence="3" id="KW-1185">Reference proteome</keyword>
<accession>A0A502GAF0</accession>
<dbReference type="PANTHER" id="PTHR42760">
    <property type="entry name" value="SHORT-CHAIN DEHYDROGENASES/REDUCTASES FAMILY MEMBER"/>
    <property type="match status" value="1"/>
</dbReference>
<dbReference type="GO" id="GO:0030497">
    <property type="term" value="P:fatty acid elongation"/>
    <property type="evidence" value="ECO:0007669"/>
    <property type="project" value="TreeGrafter"/>
</dbReference>
<protein>
    <submittedName>
        <fullName evidence="2">SDR family oxidoreductase</fullName>
    </submittedName>
</protein>
<dbReference type="PRINTS" id="PR00080">
    <property type="entry name" value="SDRFAMILY"/>
</dbReference>
<reference evidence="2 3" key="1">
    <citation type="journal article" date="2019" name="Environ. Microbiol.">
        <title>Species interactions and distinct microbial communities in high Arctic permafrost affected cryosols are associated with the CH4 and CO2 gas fluxes.</title>
        <authorList>
            <person name="Altshuler I."/>
            <person name="Hamel J."/>
            <person name="Turney S."/>
            <person name="Magnuson E."/>
            <person name="Levesque R."/>
            <person name="Greer C."/>
            <person name="Whyte L.G."/>
        </authorList>
    </citation>
    <scope>NUCLEOTIDE SEQUENCE [LARGE SCALE GENOMIC DNA]</scope>
    <source>
        <strain evidence="2 3">S9.3B</strain>
    </source>
</reference>
<comment type="caution">
    <text evidence="2">The sequence shown here is derived from an EMBL/GenBank/DDBJ whole genome shotgun (WGS) entry which is preliminary data.</text>
</comment>
<organism evidence="2 3">
    <name type="scientific">Muricoccus nepalensis</name>
    <dbReference type="NCBI Taxonomy" id="1854500"/>
    <lineage>
        <taxon>Bacteria</taxon>
        <taxon>Pseudomonadati</taxon>
        <taxon>Pseudomonadota</taxon>
        <taxon>Alphaproteobacteria</taxon>
        <taxon>Acetobacterales</taxon>
        <taxon>Roseomonadaceae</taxon>
        <taxon>Muricoccus</taxon>
    </lineage>
</organism>
<dbReference type="SUPFAM" id="SSF51735">
    <property type="entry name" value="NAD(P)-binding Rossmann-fold domains"/>
    <property type="match status" value="1"/>
</dbReference>
<dbReference type="Proteomes" id="UP000317078">
    <property type="component" value="Unassembled WGS sequence"/>
</dbReference>
<dbReference type="FunFam" id="3.40.50.720:FF:000084">
    <property type="entry name" value="Short-chain dehydrogenase reductase"/>
    <property type="match status" value="1"/>
</dbReference>
<comment type="similarity">
    <text evidence="1">Belongs to the short-chain dehydrogenases/reductases (SDR) family.</text>
</comment>
<dbReference type="InterPro" id="IPR036291">
    <property type="entry name" value="NAD(P)-bd_dom_sf"/>
</dbReference>
<dbReference type="InterPro" id="IPR020904">
    <property type="entry name" value="Sc_DH/Rdtase_CS"/>
</dbReference>
<dbReference type="PROSITE" id="PS00061">
    <property type="entry name" value="ADH_SHORT"/>
    <property type="match status" value="1"/>
</dbReference>
<sequence length="265" mass="26874">MAPDMSGKVAIVTGGAGGIGRATAALFRRHGARVALFDRDEAALAAAARGEMGDDAGTITAVVDVTDAAAAAAACARVEERLGRIDILVNVAGGGLPQTLGAMPAADWDRIVALNLSAPFYLIQAVAPAMRRAGGGAVVTVSSLAALQISLNNGASYTAAKSGVLGLTRHAAFELARDGIRVNAVLPGPIMTPQMNAKIDDATRAAIPRKVPLGRWLTPEEVAAPILFLCSDAASGCTGTHLVVDGGLHIGSPTDAATYFARRDG</sequence>
<dbReference type="CDD" id="cd05233">
    <property type="entry name" value="SDR_c"/>
    <property type="match status" value="1"/>
</dbReference>
<evidence type="ECO:0000313" key="2">
    <source>
        <dbReference type="EMBL" id="TPG58641.1"/>
    </source>
</evidence>
<dbReference type="GO" id="GO:0016616">
    <property type="term" value="F:oxidoreductase activity, acting on the CH-OH group of donors, NAD or NADP as acceptor"/>
    <property type="evidence" value="ECO:0007669"/>
    <property type="project" value="TreeGrafter"/>
</dbReference>
<dbReference type="PRINTS" id="PR00081">
    <property type="entry name" value="GDHRDH"/>
</dbReference>
<evidence type="ECO:0000256" key="1">
    <source>
        <dbReference type="ARBA" id="ARBA00006484"/>
    </source>
</evidence>
<dbReference type="Gene3D" id="3.40.50.720">
    <property type="entry name" value="NAD(P)-binding Rossmann-like Domain"/>
    <property type="match status" value="1"/>
</dbReference>
<dbReference type="Pfam" id="PF13561">
    <property type="entry name" value="adh_short_C2"/>
    <property type="match status" value="1"/>
</dbReference>
<dbReference type="AlphaFoldDB" id="A0A502GAF0"/>
<dbReference type="OrthoDB" id="9803333at2"/>